<proteinExistence type="predicted"/>
<keyword evidence="3" id="KW-1185">Reference proteome</keyword>
<gene>
    <name evidence="2" type="ORF">PECUL_23A017101</name>
</gene>
<name>A0AAD1S8S4_PELCU</name>
<evidence type="ECO:0000313" key="3">
    <source>
        <dbReference type="Proteomes" id="UP001295444"/>
    </source>
</evidence>
<dbReference type="Proteomes" id="UP001295444">
    <property type="component" value="Chromosome 05"/>
</dbReference>
<protein>
    <submittedName>
        <fullName evidence="2">Uncharacterized protein</fullName>
    </submittedName>
</protein>
<evidence type="ECO:0000256" key="1">
    <source>
        <dbReference type="SAM" id="MobiDB-lite"/>
    </source>
</evidence>
<organism evidence="2 3">
    <name type="scientific">Pelobates cultripes</name>
    <name type="common">Western spadefoot toad</name>
    <dbReference type="NCBI Taxonomy" id="61616"/>
    <lineage>
        <taxon>Eukaryota</taxon>
        <taxon>Metazoa</taxon>
        <taxon>Chordata</taxon>
        <taxon>Craniata</taxon>
        <taxon>Vertebrata</taxon>
        <taxon>Euteleostomi</taxon>
        <taxon>Amphibia</taxon>
        <taxon>Batrachia</taxon>
        <taxon>Anura</taxon>
        <taxon>Pelobatoidea</taxon>
        <taxon>Pelobatidae</taxon>
        <taxon>Pelobates</taxon>
    </lineage>
</organism>
<sequence>MHLTGLASPPMDRGGHPGPHRRESSPYRAQHRTYLEARTTSRASKMAALQSALHHKPCMPADENNPPNHTLTK</sequence>
<dbReference type="EMBL" id="OW240916">
    <property type="protein sequence ID" value="CAH2295290.1"/>
    <property type="molecule type" value="Genomic_DNA"/>
</dbReference>
<accession>A0AAD1S8S4</accession>
<reference evidence="2" key="1">
    <citation type="submission" date="2022-03" db="EMBL/GenBank/DDBJ databases">
        <authorList>
            <person name="Alioto T."/>
            <person name="Alioto T."/>
            <person name="Gomez Garrido J."/>
        </authorList>
    </citation>
    <scope>NUCLEOTIDE SEQUENCE</scope>
</reference>
<feature type="region of interest" description="Disordered" evidence="1">
    <location>
        <begin position="1"/>
        <end position="73"/>
    </location>
</feature>
<evidence type="ECO:0000313" key="2">
    <source>
        <dbReference type="EMBL" id="CAH2295290.1"/>
    </source>
</evidence>
<dbReference type="AlphaFoldDB" id="A0AAD1S8S4"/>